<accession>B2UQ29</accession>
<dbReference type="EMBL" id="CP001071">
    <property type="protein sequence ID" value="ACD04564.1"/>
    <property type="molecule type" value="Genomic_DNA"/>
</dbReference>
<dbReference type="AlphaFoldDB" id="B2UQ29"/>
<dbReference type="Proteomes" id="UP000001031">
    <property type="component" value="Chromosome"/>
</dbReference>
<gene>
    <name evidence="1" type="ordered locus">Amuc_0727</name>
</gene>
<dbReference type="KEGG" id="amu:Amuc_0727"/>
<evidence type="ECO:0000313" key="1">
    <source>
        <dbReference type="EMBL" id="ACD04564.1"/>
    </source>
</evidence>
<organism evidence="1 2">
    <name type="scientific">Akkermansia muciniphila (strain ATCC BAA-835 / DSM 22959 / JCM 33894 / BCRC 81048 / CCUG 64013 / CIP 107961 / Muc)</name>
    <dbReference type="NCBI Taxonomy" id="349741"/>
    <lineage>
        <taxon>Bacteria</taxon>
        <taxon>Pseudomonadati</taxon>
        <taxon>Verrucomicrobiota</taxon>
        <taxon>Verrucomicrobiia</taxon>
        <taxon>Verrucomicrobiales</taxon>
        <taxon>Akkermansiaceae</taxon>
        <taxon>Akkermansia</taxon>
    </lineage>
</organism>
<name>B2UQ29_AKKM8</name>
<proteinExistence type="predicted"/>
<reference evidence="2" key="1">
    <citation type="journal article" date="2011" name="PLoS ONE">
        <title>The genome of Akkermansia muciniphila, a dedicated intestinal mucin degrader, and its use in exploring intestinal metagenomes.</title>
        <authorList>
            <person name="van Passel M.W."/>
            <person name="Kant R."/>
            <person name="Zoetendal E.G."/>
            <person name="Plugge C.M."/>
            <person name="Derrien M."/>
            <person name="Malfatti S.A."/>
            <person name="Chain P.S."/>
            <person name="Woyke T."/>
            <person name="Palva A."/>
            <person name="de Vos W.M."/>
            <person name="Smidt H."/>
        </authorList>
    </citation>
    <scope>NUCLEOTIDE SEQUENCE [LARGE SCALE GENOMIC DNA]</scope>
    <source>
        <strain evidence="2">ATCC BAA-835 / DSM 22959 / JCM 33894 / BCRC 81048 / CCUG 64013 / CIP 107961 / Muc</strain>
    </source>
</reference>
<dbReference type="PaxDb" id="349741-Amuc_0727"/>
<sequence>MPDTNTAQTTIFKGDNLLGIAKQAIFKHTVFREGRPPGT</sequence>
<keyword evidence="2" id="KW-1185">Reference proteome</keyword>
<evidence type="ECO:0000313" key="2">
    <source>
        <dbReference type="Proteomes" id="UP000001031"/>
    </source>
</evidence>
<protein>
    <submittedName>
        <fullName evidence="1">Uncharacterized protein</fullName>
    </submittedName>
</protein>
<dbReference type="HOGENOM" id="CLU_3303606_0_0_0"/>